<organism evidence="1">
    <name type="scientific">Lentimicrobium saccharophilum</name>
    <dbReference type="NCBI Taxonomy" id="1678841"/>
    <lineage>
        <taxon>Bacteria</taxon>
        <taxon>Pseudomonadati</taxon>
        <taxon>Bacteroidota</taxon>
        <taxon>Bacteroidia</taxon>
        <taxon>Bacteroidales</taxon>
        <taxon>Lentimicrobiaceae</taxon>
        <taxon>Lentimicrobium</taxon>
    </lineage>
</organism>
<reference evidence="1" key="1">
    <citation type="journal article" date="2015" name="Genome Announc.">
        <title>Draft Genome Sequence of Bacteroidales Strain TBC1, a Novel Isolate from a Methanogenic Wastewater Treatment System.</title>
        <authorList>
            <person name="Tourlousse D.M."/>
            <person name="Matsuura N."/>
            <person name="Sun L."/>
            <person name="Toyonaga M."/>
            <person name="Kuroda K."/>
            <person name="Ohashi A."/>
            <person name="Cruz R."/>
            <person name="Yamaguchi T."/>
            <person name="Sekiguchi Y."/>
        </authorList>
    </citation>
    <scope>NUCLEOTIDE SEQUENCE [LARGE SCALE GENOMIC DNA]</scope>
    <source>
        <strain evidence="1">TBC1</strain>
    </source>
</reference>
<proteinExistence type="predicted"/>
<dbReference type="EMBL" id="DF968182">
    <property type="protein sequence ID" value="GAP43019.1"/>
    <property type="molecule type" value="Genomic_DNA"/>
</dbReference>
<gene>
    <name evidence="1" type="ORF">TBC1_111161</name>
</gene>
<accession>A0A0S7BWP5</accession>
<evidence type="ECO:0000313" key="2">
    <source>
        <dbReference type="Proteomes" id="UP000053091"/>
    </source>
</evidence>
<dbReference type="Proteomes" id="UP000053091">
    <property type="component" value="Unassembled WGS sequence"/>
</dbReference>
<name>A0A0S7BWP5_9BACT</name>
<sequence>MRAHNFFLPVIMVLTFAIRISHAQGLMISNDTNAPEPAALLHVNGQENDGGDNVLF</sequence>
<dbReference type="AlphaFoldDB" id="A0A0S7BWP5"/>
<dbReference type="RefSeq" id="WP_154669513.1">
    <property type="nucleotide sequence ID" value="NZ_DF968182.1"/>
</dbReference>
<keyword evidence="2" id="KW-1185">Reference proteome</keyword>
<evidence type="ECO:0000313" key="1">
    <source>
        <dbReference type="EMBL" id="GAP43019.1"/>
    </source>
</evidence>
<protein>
    <submittedName>
        <fullName evidence="1">Uncharacterized protein</fullName>
    </submittedName>
</protein>